<organism evidence="3 4">
    <name type="scientific">Fodinibius sediminis</name>
    <dbReference type="NCBI Taxonomy" id="1214077"/>
    <lineage>
        <taxon>Bacteria</taxon>
        <taxon>Pseudomonadati</taxon>
        <taxon>Balneolota</taxon>
        <taxon>Balneolia</taxon>
        <taxon>Balneolales</taxon>
        <taxon>Balneolaceae</taxon>
        <taxon>Fodinibius</taxon>
    </lineage>
</organism>
<dbReference type="PANTHER" id="PTHR48084:SF4">
    <property type="entry name" value="2-OXOGLUTARATE OXIDOREDUCTASE SUBUNIT KORB"/>
    <property type="match status" value="1"/>
</dbReference>
<accession>A0A521CYT6</accession>
<dbReference type="Proteomes" id="UP000317593">
    <property type="component" value="Unassembled WGS sequence"/>
</dbReference>
<name>A0A521CYT6_9BACT</name>
<keyword evidence="4" id="KW-1185">Reference proteome</keyword>
<dbReference type="RefSeq" id="WP_142714457.1">
    <property type="nucleotide sequence ID" value="NZ_FXTH01000008.1"/>
</dbReference>
<protein>
    <submittedName>
        <fullName evidence="3">2-oxoglutarate ferredoxin oxidoreductase subunit beta</fullName>
    </submittedName>
</protein>
<dbReference type="InterPro" id="IPR051457">
    <property type="entry name" value="2-oxoacid:Fd_oxidoreductase"/>
</dbReference>
<dbReference type="AlphaFoldDB" id="A0A521CYT6"/>
<evidence type="ECO:0000313" key="3">
    <source>
        <dbReference type="EMBL" id="SMO64599.1"/>
    </source>
</evidence>
<dbReference type="InterPro" id="IPR011766">
    <property type="entry name" value="TPP_enzyme_TPP-bd"/>
</dbReference>
<reference evidence="3 4" key="1">
    <citation type="submission" date="2017-05" db="EMBL/GenBank/DDBJ databases">
        <authorList>
            <person name="Varghese N."/>
            <person name="Submissions S."/>
        </authorList>
    </citation>
    <scope>NUCLEOTIDE SEQUENCE [LARGE SCALE GENOMIC DNA]</scope>
    <source>
        <strain evidence="3 4">DSM 21194</strain>
    </source>
</reference>
<dbReference type="GO" id="GO:0016625">
    <property type="term" value="F:oxidoreductase activity, acting on the aldehyde or oxo group of donors, iron-sulfur protein as acceptor"/>
    <property type="evidence" value="ECO:0007669"/>
    <property type="project" value="UniProtKB-ARBA"/>
</dbReference>
<dbReference type="CDD" id="cd03375">
    <property type="entry name" value="TPP_OGFOR"/>
    <property type="match status" value="1"/>
</dbReference>
<dbReference type="EMBL" id="FXTH01000008">
    <property type="protein sequence ID" value="SMO64599.1"/>
    <property type="molecule type" value="Genomic_DNA"/>
</dbReference>
<feature type="domain" description="Thiamine pyrophosphate enzyme TPP-binding" evidence="2">
    <location>
        <begin position="59"/>
        <end position="206"/>
    </location>
</feature>
<dbReference type="GO" id="GO:0030976">
    <property type="term" value="F:thiamine pyrophosphate binding"/>
    <property type="evidence" value="ECO:0007669"/>
    <property type="project" value="InterPro"/>
</dbReference>
<dbReference type="SUPFAM" id="SSF52518">
    <property type="entry name" value="Thiamin diphosphate-binding fold (THDP-binding)"/>
    <property type="match status" value="1"/>
</dbReference>
<sequence length="342" mass="38202">MKTEKRKKNGKPLSVKDFKSDRNVKWCPGCGDYMILSMMQKTFTQLDHAKEDIVCISGIGCSSRLPYYLNTYGIHSIHGRAPAVSTGLKLANPDLSVWVVSGDGDSMAIGGNHFIHACRRNLDINIIIFNNKIYGMTKGQSSPTTPIGMKTKTAPYGSYEPPFNIGELAISAGATFFARVPDKSPQLLGEVMMEAYRHKGTSVIEVLQNCVIFTDGIHEKLTDRETKDENQLVLTQGEPMVFGKQNEFGIQIDGMKLKKVRLEDKDSANTLIHDATEEETQQHIALAKLQLPDFPVAMGIIRNTESTSFEEELHNIIEQSQKKSSYKNLQELFHSGNTWEVQ</sequence>
<gene>
    <name evidence="3" type="ORF">SAMN06265218_10827</name>
</gene>
<evidence type="ECO:0000259" key="2">
    <source>
        <dbReference type="Pfam" id="PF02775"/>
    </source>
</evidence>
<evidence type="ECO:0000313" key="4">
    <source>
        <dbReference type="Proteomes" id="UP000317593"/>
    </source>
</evidence>
<keyword evidence="1" id="KW-0560">Oxidoreductase</keyword>
<dbReference type="Gene3D" id="3.40.50.970">
    <property type="match status" value="1"/>
</dbReference>
<dbReference type="Pfam" id="PF02775">
    <property type="entry name" value="TPP_enzyme_C"/>
    <property type="match status" value="1"/>
</dbReference>
<proteinExistence type="predicted"/>
<dbReference type="InterPro" id="IPR029061">
    <property type="entry name" value="THDP-binding"/>
</dbReference>
<dbReference type="PANTHER" id="PTHR48084">
    <property type="entry name" value="2-OXOGLUTARATE OXIDOREDUCTASE SUBUNIT KORB-RELATED"/>
    <property type="match status" value="1"/>
</dbReference>
<dbReference type="GO" id="GO:0045333">
    <property type="term" value="P:cellular respiration"/>
    <property type="evidence" value="ECO:0007669"/>
    <property type="project" value="UniProtKB-ARBA"/>
</dbReference>
<dbReference type="GO" id="GO:0044281">
    <property type="term" value="P:small molecule metabolic process"/>
    <property type="evidence" value="ECO:0007669"/>
    <property type="project" value="UniProtKB-ARBA"/>
</dbReference>
<evidence type="ECO:0000256" key="1">
    <source>
        <dbReference type="ARBA" id="ARBA00023002"/>
    </source>
</evidence>
<dbReference type="OrthoDB" id="9775140at2"/>